<proteinExistence type="predicted"/>
<dbReference type="OrthoDB" id="79104at2759"/>
<dbReference type="EMBL" id="KI913956">
    <property type="protein sequence ID" value="ETW05698.1"/>
    <property type="molecule type" value="Genomic_DNA"/>
</dbReference>
<keyword evidence="2" id="KW-0812">Transmembrane</keyword>
<reference evidence="3" key="1">
    <citation type="submission" date="2013-12" db="EMBL/GenBank/DDBJ databases">
        <title>The Genome Sequence of Aphanomyces invadans NJM9701.</title>
        <authorList>
            <consortium name="The Broad Institute Genomics Platform"/>
            <person name="Russ C."/>
            <person name="Tyler B."/>
            <person name="van West P."/>
            <person name="Dieguez-Uribeondo J."/>
            <person name="Young S.K."/>
            <person name="Zeng Q."/>
            <person name="Gargeya S."/>
            <person name="Fitzgerald M."/>
            <person name="Abouelleil A."/>
            <person name="Alvarado L."/>
            <person name="Chapman S.B."/>
            <person name="Gainer-Dewar J."/>
            <person name="Goldberg J."/>
            <person name="Griggs A."/>
            <person name="Gujja S."/>
            <person name="Hansen M."/>
            <person name="Howarth C."/>
            <person name="Imamovic A."/>
            <person name="Ireland A."/>
            <person name="Larimer J."/>
            <person name="McCowan C."/>
            <person name="Murphy C."/>
            <person name="Pearson M."/>
            <person name="Poon T.W."/>
            <person name="Priest M."/>
            <person name="Roberts A."/>
            <person name="Saif S."/>
            <person name="Shea T."/>
            <person name="Sykes S."/>
            <person name="Wortman J."/>
            <person name="Nusbaum C."/>
            <person name="Birren B."/>
        </authorList>
    </citation>
    <scope>NUCLEOTIDE SEQUENCE [LARGE SCALE GENOMIC DNA]</scope>
    <source>
        <strain evidence="3">NJM9701</strain>
    </source>
</reference>
<evidence type="ECO:0000256" key="1">
    <source>
        <dbReference type="SAM" id="MobiDB-lite"/>
    </source>
</evidence>
<dbReference type="GeneID" id="20080466"/>
<organism evidence="3">
    <name type="scientific">Aphanomyces invadans</name>
    <dbReference type="NCBI Taxonomy" id="157072"/>
    <lineage>
        <taxon>Eukaryota</taxon>
        <taxon>Sar</taxon>
        <taxon>Stramenopiles</taxon>
        <taxon>Oomycota</taxon>
        <taxon>Saprolegniomycetes</taxon>
        <taxon>Saprolegniales</taxon>
        <taxon>Verrucalvaceae</taxon>
        <taxon>Aphanomyces</taxon>
    </lineage>
</organism>
<dbReference type="AlphaFoldDB" id="A0A024UJ90"/>
<dbReference type="VEuPathDB" id="FungiDB:H310_03416"/>
<keyword evidence="2" id="KW-1133">Transmembrane helix</keyword>
<evidence type="ECO:0000256" key="2">
    <source>
        <dbReference type="SAM" id="Phobius"/>
    </source>
</evidence>
<keyword evidence="2" id="KW-0472">Membrane</keyword>
<feature type="transmembrane region" description="Helical" evidence="2">
    <location>
        <begin position="24"/>
        <end position="46"/>
    </location>
</feature>
<sequence length="120" mass="12978">MDAVAWHVSNLLAEGSTLLNVLSVVFYVILGLAVFIIVVGICFCWLNKRADAEFDEQNTYRELEDGTTAPPSHARSSGSTCPGGTLPDKRVIKKTPSKPLPYRAKSTSSRPPQASTTAQL</sequence>
<feature type="compositionally biased region" description="Polar residues" evidence="1">
    <location>
        <begin position="105"/>
        <end position="120"/>
    </location>
</feature>
<protein>
    <submittedName>
        <fullName evidence="3">Uncharacterized protein</fullName>
    </submittedName>
</protein>
<name>A0A024UJ90_9STRA</name>
<evidence type="ECO:0000313" key="3">
    <source>
        <dbReference type="EMBL" id="ETW05698.1"/>
    </source>
</evidence>
<dbReference type="RefSeq" id="XP_008865475.1">
    <property type="nucleotide sequence ID" value="XM_008867253.1"/>
</dbReference>
<accession>A0A024UJ90</accession>
<feature type="region of interest" description="Disordered" evidence="1">
    <location>
        <begin position="62"/>
        <end position="120"/>
    </location>
</feature>
<gene>
    <name evidence="3" type="ORF">H310_03416</name>
</gene>